<dbReference type="EMBL" id="LN907867">
    <property type="protein sequence ID" value="CUU42180.1"/>
    <property type="molecule type" value="Genomic_DNA"/>
</dbReference>
<evidence type="ECO:0000313" key="1">
    <source>
        <dbReference type="EMBL" id="CUU42180.1"/>
    </source>
</evidence>
<gene>
    <name evidence="1" type="ORF">BVIRIDIS_11870</name>
</gene>
<name>A0A0P0J7I5_BLAVI</name>
<organism evidence="1 2">
    <name type="scientific">Blastochloris viridis</name>
    <name type="common">Rhodopseudomonas viridis</name>
    <dbReference type="NCBI Taxonomy" id="1079"/>
    <lineage>
        <taxon>Bacteria</taxon>
        <taxon>Pseudomonadati</taxon>
        <taxon>Pseudomonadota</taxon>
        <taxon>Alphaproteobacteria</taxon>
        <taxon>Hyphomicrobiales</taxon>
        <taxon>Blastochloridaceae</taxon>
        <taxon>Blastochloris</taxon>
    </lineage>
</organism>
<dbReference type="STRING" id="1079.BVIR_1742"/>
<proteinExistence type="predicted"/>
<keyword evidence="2" id="KW-1185">Reference proteome</keyword>
<evidence type="ECO:0000313" key="2">
    <source>
        <dbReference type="Proteomes" id="UP000065734"/>
    </source>
</evidence>
<dbReference type="AlphaFoldDB" id="A0A0P0J7I5"/>
<protein>
    <submittedName>
        <fullName evidence="1">Uncharacterized protein</fullName>
    </submittedName>
</protein>
<accession>A0A0P0J7I5</accession>
<dbReference type="KEGG" id="bvr:BVIR_1742"/>
<reference evidence="2" key="1">
    <citation type="journal article" date="2016" name="Genome Announc.">
        <title>Revised genome sequence of the purple photosynthetic bacterium Blastochloris viridis.</title>
        <authorList>
            <person name="Liu L.N."/>
            <person name="Faulkner M."/>
            <person name="Liu X."/>
            <person name="Huang F."/>
            <person name="Darby A.C."/>
            <person name="Hall N."/>
        </authorList>
    </citation>
    <scope>NUCLEOTIDE SEQUENCE [LARGE SCALE GENOMIC DNA]</scope>
    <source>
        <strain evidence="2">ATCC 19567 / DSM 133 / F</strain>
    </source>
</reference>
<dbReference type="RefSeq" id="WP_145912025.1">
    <property type="nucleotide sequence ID" value="NZ_AP014854.2"/>
</dbReference>
<dbReference type="Proteomes" id="UP000065734">
    <property type="component" value="Chromosome I"/>
</dbReference>
<sequence length="238" mass="27381">MIAGQAFGIPDSHAAEVIRRLRENDQYVRQTRSIRNRPKATARHLANLVAALMTGASSRTAPDALKRVERCRISGNALQKLFFDDPVNIGDDFTRYFNDSEWSKHRPLDPINKRAPFHKIVIAARDTKKAREFNLVDVIEIVIDVLAEYPEVYGEVACSTIAYDPDRNFAEFVLLACTYEQMLSWEYTPIYRKDGSKIAFWLNFNEQDNDFTGLVERSMKINFELLQRFAKALRRGDA</sequence>